<reference evidence="1" key="1">
    <citation type="submission" date="2021-03" db="EMBL/GenBank/DDBJ databases">
        <authorList>
            <consortium name="DOE Joint Genome Institute"/>
            <person name="Ahrendt S."/>
            <person name="Looney B.P."/>
            <person name="Miyauchi S."/>
            <person name="Morin E."/>
            <person name="Drula E."/>
            <person name="Courty P.E."/>
            <person name="Chicoki N."/>
            <person name="Fauchery L."/>
            <person name="Kohler A."/>
            <person name="Kuo A."/>
            <person name="Labutti K."/>
            <person name="Pangilinan J."/>
            <person name="Lipzen A."/>
            <person name="Riley R."/>
            <person name="Andreopoulos W."/>
            <person name="He G."/>
            <person name="Johnson J."/>
            <person name="Barry K.W."/>
            <person name="Grigoriev I.V."/>
            <person name="Nagy L."/>
            <person name="Hibbett D."/>
            <person name="Henrissat B."/>
            <person name="Matheny P.B."/>
            <person name="Labbe J."/>
            <person name="Martin F."/>
        </authorList>
    </citation>
    <scope>NUCLEOTIDE SEQUENCE</scope>
    <source>
        <strain evidence="1">HHB10654</strain>
    </source>
</reference>
<keyword evidence="2" id="KW-1185">Reference proteome</keyword>
<gene>
    <name evidence="1" type="ORF">BV25DRAFT_1836668</name>
</gene>
<evidence type="ECO:0000313" key="2">
    <source>
        <dbReference type="Proteomes" id="UP000814140"/>
    </source>
</evidence>
<name>A0ACB8T8G9_9AGAM</name>
<dbReference type="EMBL" id="MU277197">
    <property type="protein sequence ID" value="KAI0064817.1"/>
    <property type="molecule type" value="Genomic_DNA"/>
</dbReference>
<reference evidence="1" key="2">
    <citation type="journal article" date="2022" name="New Phytol.">
        <title>Evolutionary transition to the ectomycorrhizal habit in the genomes of a hyperdiverse lineage of mushroom-forming fungi.</title>
        <authorList>
            <person name="Looney B."/>
            <person name="Miyauchi S."/>
            <person name="Morin E."/>
            <person name="Drula E."/>
            <person name="Courty P.E."/>
            <person name="Kohler A."/>
            <person name="Kuo A."/>
            <person name="LaButti K."/>
            <person name="Pangilinan J."/>
            <person name="Lipzen A."/>
            <person name="Riley R."/>
            <person name="Andreopoulos W."/>
            <person name="He G."/>
            <person name="Johnson J."/>
            <person name="Nolan M."/>
            <person name="Tritt A."/>
            <person name="Barry K.W."/>
            <person name="Grigoriev I.V."/>
            <person name="Nagy L.G."/>
            <person name="Hibbett D."/>
            <person name="Henrissat B."/>
            <person name="Matheny P.B."/>
            <person name="Labbe J."/>
            <person name="Martin F.M."/>
        </authorList>
    </citation>
    <scope>NUCLEOTIDE SEQUENCE</scope>
    <source>
        <strain evidence="1">HHB10654</strain>
    </source>
</reference>
<accession>A0ACB8T8G9</accession>
<dbReference type="Proteomes" id="UP000814140">
    <property type="component" value="Unassembled WGS sequence"/>
</dbReference>
<protein>
    <submittedName>
        <fullName evidence="1">Uncharacterized protein</fullName>
    </submittedName>
</protein>
<comment type="caution">
    <text evidence="1">The sequence shown here is derived from an EMBL/GenBank/DDBJ whole genome shotgun (WGS) entry which is preliminary data.</text>
</comment>
<sequence>MSSSHPYRLLYTHYARIPLRTTPRSKSFDFQYGQTTPRIPARPARDLPATLRDFDATDVHDACSHCSQPHHHVPLTPRYPEASHSVSTSPVSSTSALTPPETSYTNVRVVTFIESNPMAMSGEGLIPGNGNLIPYPKPAKTSTPPVVAAAQPPHEDGGQLFRRRLWRHQRYIKEPTQRDSEDAKKLVTRLVEDWYRPVHEWKEHVVLSSSVALQFD</sequence>
<organism evidence="1 2">
    <name type="scientific">Artomyces pyxidatus</name>
    <dbReference type="NCBI Taxonomy" id="48021"/>
    <lineage>
        <taxon>Eukaryota</taxon>
        <taxon>Fungi</taxon>
        <taxon>Dikarya</taxon>
        <taxon>Basidiomycota</taxon>
        <taxon>Agaricomycotina</taxon>
        <taxon>Agaricomycetes</taxon>
        <taxon>Russulales</taxon>
        <taxon>Auriscalpiaceae</taxon>
        <taxon>Artomyces</taxon>
    </lineage>
</organism>
<evidence type="ECO:0000313" key="1">
    <source>
        <dbReference type="EMBL" id="KAI0064817.1"/>
    </source>
</evidence>
<proteinExistence type="predicted"/>